<keyword evidence="8 10" id="KW-1133">Transmembrane helix</keyword>
<comment type="subcellular location">
    <subcellularLocation>
        <location evidence="1">Cell membrane</location>
        <topology evidence="1">Multi-pass membrane protein</topology>
    </subcellularLocation>
</comment>
<dbReference type="SFLD" id="SFLDS00003">
    <property type="entry name" value="Haloacid_Dehalogenase"/>
    <property type="match status" value="1"/>
</dbReference>
<evidence type="ECO:0000256" key="3">
    <source>
        <dbReference type="ARBA" id="ARBA00022692"/>
    </source>
</evidence>
<feature type="region of interest" description="Disordered" evidence="11">
    <location>
        <begin position="74"/>
        <end position="94"/>
    </location>
</feature>
<dbReference type="InterPro" id="IPR027256">
    <property type="entry name" value="P-typ_ATPase_IB"/>
</dbReference>
<feature type="transmembrane region" description="Helical" evidence="10">
    <location>
        <begin position="388"/>
        <end position="411"/>
    </location>
</feature>
<dbReference type="PROSITE" id="PS50846">
    <property type="entry name" value="HMA_2"/>
    <property type="match status" value="1"/>
</dbReference>
<evidence type="ECO:0000256" key="7">
    <source>
        <dbReference type="ARBA" id="ARBA00022967"/>
    </source>
</evidence>
<dbReference type="InterPro" id="IPR023298">
    <property type="entry name" value="ATPase_P-typ_TM_dom_sf"/>
</dbReference>
<proteinExistence type="inferred from homology"/>
<comment type="similarity">
    <text evidence="2 10">Belongs to the cation transport ATPase (P-type) (TC 3.A.3) family. Type IB subfamily.</text>
</comment>
<evidence type="ECO:0000259" key="12">
    <source>
        <dbReference type="PROSITE" id="PS50846"/>
    </source>
</evidence>
<keyword evidence="10" id="KW-1003">Cell membrane</keyword>
<dbReference type="SFLD" id="SFLDF00027">
    <property type="entry name" value="p-type_atpase"/>
    <property type="match status" value="1"/>
</dbReference>
<feature type="domain" description="HMA" evidence="12">
    <location>
        <begin position="13"/>
        <end position="77"/>
    </location>
</feature>
<evidence type="ECO:0000256" key="8">
    <source>
        <dbReference type="ARBA" id="ARBA00022989"/>
    </source>
</evidence>
<evidence type="ECO:0000256" key="1">
    <source>
        <dbReference type="ARBA" id="ARBA00004651"/>
    </source>
</evidence>
<dbReference type="InterPro" id="IPR044492">
    <property type="entry name" value="P_typ_ATPase_HD_dom"/>
</dbReference>
<dbReference type="InterPro" id="IPR017969">
    <property type="entry name" value="Heavy-metal-associated_CS"/>
</dbReference>
<keyword evidence="6 10" id="KW-0067">ATP-binding</keyword>
<keyword evidence="3 10" id="KW-0812">Transmembrane</keyword>
<evidence type="ECO:0000313" key="14">
    <source>
        <dbReference type="Proteomes" id="UP000621500"/>
    </source>
</evidence>
<dbReference type="InterPro" id="IPR023214">
    <property type="entry name" value="HAD_sf"/>
</dbReference>
<keyword evidence="5 10" id="KW-0547">Nucleotide-binding</keyword>
<evidence type="ECO:0000256" key="2">
    <source>
        <dbReference type="ARBA" id="ARBA00006024"/>
    </source>
</evidence>
<dbReference type="PROSITE" id="PS00154">
    <property type="entry name" value="ATPASE_E1_E2"/>
    <property type="match status" value="1"/>
</dbReference>
<dbReference type="PANTHER" id="PTHR43520:SF8">
    <property type="entry name" value="P-TYPE CU(+) TRANSPORTER"/>
    <property type="match status" value="1"/>
</dbReference>
<feature type="transmembrane region" description="Helical" evidence="10">
    <location>
        <begin position="129"/>
        <end position="147"/>
    </location>
</feature>
<dbReference type="SUPFAM" id="SSF81653">
    <property type="entry name" value="Calcium ATPase, transduction domain A"/>
    <property type="match status" value="1"/>
</dbReference>
<evidence type="ECO:0000256" key="6">
    <source>
        <dbReference type="ARBA" id="ARBA00022840"/>
    </source>
</evidence>
<dbReference type="RefSeq" id="WP_203860567.1">
    <property type="nucleotide sequence ID" value="NZ_BAAAZQ010000009.1"/>
</dbReference>
<dbReference type="PROSITE" id="PS01047">
    <property type="entry name" value="HMA_1"/>
    <property type="match status" value="1"/>
</dbReference>
<keyword evidence="4 10" id="KW-0479">Metal-binding</keyword>
<feature type="transmembrane region" description="Helical" evidence="10">
    <location>
        <begin position="106"/>
        <end position="123"/>
    </location>
</feature>
<feature type="transmembrane region" description="Helical" evidence="10">
    <location>
        <begin position="704"/>
        <end position="721"/>
    </location>
</feature>
<gene>
    <name evidence="13" type="ORF">Pma05_57420</name>
</gene>
<dbReference type="PROSITE" id="PS01229">
    <property type="entry name" value="COF_2"/>
    <property type="match status" value="1"/>
</dbReference>
<keyword evidence="7" id="KW-1278">Translocase</keyword>
<dbReference type="NCBIfam" id="TIGR01525">
    <property type="entry name" value="ATPase-IB_hvy"/>
    <property type="match status" value="1"/>
</dbReference>
<dbReference type="Pfam" id="PF00702">
    <property type="entry name" value="Hydrolase"/>
    <property type="match status" value="1"/>
</dbReference>
<name>A0ABQ4EX39_9ACTN</name>
<keyword evidence="9 10" id="KW-0472">Membrane</keyword>
<feature type="transmembrane region" description="Helical" evidence="10">
    <location>
        <begin position="362"/>
        <end position="382"/>
    </location>
</feature>
<dbReference type="Gene3D" id="3.40.50.1000">
    <property type="entry name" value="HAD superfamily/HAD-like"/>
    <property type="match status" value="1"/>
</dbReference>
<dbReference type="InterPro" id="IPR036412">
    <property type="entry name" value="HAD-like_sf"/>
</dbReference>
<dbReference type="SUPFAM" id="SSF81665">
    <property type="entry name" value="Calcium ATPase, transmembrane domain M"/>
    <property type="match status" value="1"/>
</dbReference>
<evidence type="ECO:0000256" key="10">
    <source>
        <dbReference type="RuleBase" id="RU362081"/>
    </source>
</evidence>
<dbReference type="Gene3D" id="3.40.1110.10">
    <property type="entry name" value="Calcium-transporting ATPase, cytoplasmic domain N"/>
    <property type="match status" value="1"/>
</dbReference>
<dbReference type="NCBIfam" id="TIGR01494">
    <property type="entry name" value="ATPase_P-type"/>
    <property type="match status" value="1"/>
</dbReference>
<evidence type="ECO:0000256" key="11">
    <source>
        <dbReference type="SAM" id="MobiDB-lite"/>
    </source>
</evidence>
<keyword evidence="14" id="KW-1185">Reference proteome</keyword>
<dbReference type="PRINTS" id="PR00943">
    <property type="entry name" value="CUATPASE"/>
</dbReference>
<dbReference type="NCBIfam" id="TIGR01511">
    <property type="entry name" value="ATPase-IB1_Cu"/>
    <property type="match status" value="1"/>
</dbReference>
<dbReference type="InterPro" id="IPR059000">
    <property type="entry name" value="ATPase_P-type_domA"/>
</dbReference>
<dbReference type="Pfam" id="PF00122">
    <property type="entry name" value="E1-E2_ATPase"/>
    <property type="match status" value="1"/>
</dbReference>
<evidence type="ECO:0000256" key="4">
    <source>
        <dbReference type="ARBA" id="ARBA00022723"/>
    </source>
</evidence>
<reference evidence="13 14" key="1">
    <citation type="submission" date="2021-01" db="EMBL/GenBank/DDBJ databases">
        <title>Whole genome shotgun sequence of Plantactinospora mayteni NBRC 109088.</title>
        <authorList>
            <person name="Komaki H."/>
            <person name="Tamura T."/>
        </authorList>
    </citation>
    <scope>NUCLEOTIDE SEQUENCE [LARGE SCALE GENOMIC DNA]</scope>
    <source>
        <strain evidence="13 14">NBRC 109088</strain>
    </source>
</reference>
<dbReference type="InterPro" id="IPR018303">
    <property type="entry name" value="ATPase_P-typ_P_site"/>
</dbReference>
<dbReference type="Gene3D" id="2.70.150.10">
    <property type="entry name" value="Calcium-transporting ATPase, cytoplasmic transduction domain A"/>
    <property type="match status" value="1"/>
</dbReference>
<organism evidence="13 14">
    <name type="scientific">Plantactinospora mayteni</name>
    <dbReference type="NCBI Taxonomy" id="566021"/>
    <lineage>
        <taxon>Bacteria</taxon>
        <taxon>Bacillati</taxon>
        <taxon>Actinomycetota</taxon>
        <taxon>Actinomycetes</taxon>
        <taxon>Micromonosporales</taxon>
        <taxon>Micromonosporaceae</taxon>
        <taxon>Plantactinospora</taxon>
    </lineage>
</organism>
<dbReference type="InterPro" id="IPR008250">
    <property type="entry name" value="ATPase_P-typ_transduc_dom_A_sf"/>
</dbReference>
<dbReference type="CDD" id="cd00371">
    <property type="entry name" value="HMA"/>
    <property type="match status" value="1"/>
</dbReference>
<dbReference type="InterPro" id="IPR036163">
    <property type="entry name" value="HMA_dom_sf"/>
</dbReference>
<dbReference type="CDD" id="cd02094">
    <property type="entry name" value="P-type_ATPase_Cu-like"/>
    <property type="match status" value="1"/>
</dbReference>
<dbReference type="SUPFAM" id="SSF55008">
    <property type="entry name" value="HMA, heavy metal-associated domain"/>
    <property type="match status" value="1"/>
</dbReference>
<dbReference type="SUPFAM" id="SSF56784">
    <property type="entry name" value="HAD-like"/>
    <property type="match status" value="1"/>
</dbReference>
<dbReference type="InterPro" id="IPR006121">
    <property type="entry name" value="HMA_dom"/>
</dbReference>
<feature type="transmembrane region" description="Helical" evidence="10">
    <location>
        <begin position="727"/>
        <end position="745"/>
    </location>
</feature>
<accession>A0ABQ4EX39</accession>
<protein>
    <submittedName>
        <fullName evidence="13">Carbonate dehydratase</fullName>
    </submittedName>
</protein>
<dbReference type="InterPro" id="IPR001757">
    <property type="entry name" value="P_typ_ATPase"/>
</dbReference>
<evidence type="ECO:0000256" key="9">
    <source>
        <dbReference type="ARBA" id="ARBA00023136"/>
    </source>
</evidence>
<dbReference type="PRINTS" id="PR00119">
    <property type="entry name" value="CATATPASE"/>
</dbReference>
<dbReference type="Proteomes" id="UP000621500">
    <property type="component" value="Unassembled WGS sequence"/>
</dbReference>
<evidence type="ECO:0000256" key="5">
    <source>
        <dbReference type="ARBA" id="ARBA00022741"/>
    </source>
</evidence>
<dbReference type="InterPro" id="IPR023299">
    <property type="entry name" value="ATPase_P-typ_cyto_dom_N"/>
</dbReference>
<dbReference type="SFLD" id="SFLDG00002">
    <property type="entry name" value="C1.7:_P-type_atpase_like"/>
    <property type="match status" value="1"/>
</dbReference>
<dbReference type="Pfam" id="PF00403">
    <property type="entry name" value="HMA"/>
    <property type="match status" value="1"/>
</dbReference>
<dbReference type="PANTHER" id="PTHR43520">
    <property type="entry name" value="ATP7, ISOFORM B"/>
    <property type="match status" value="1"/>
</dbReference>
<dbReference type="EMBL" id="BONX01000041">
    <property type="protein sequence ID" value="GIG99169.1"/>
    <property type="molecule type" value="Genomic_DNA"/>
</dbReference>
<dbReference type="Gene3D" id="3.30.70.100">
    <property type="match status" value="1"/>
</dbReference>
<feature type="transmembrane region" description="Helical" evidence="10">
    <location>
        <begin position="167"/>
        <end position="190"/>
    </location>
</feature>
<evidence type="ECO:0000313" key="13">
    <source>
        <dbReference type="EMBL" id="GIG99169.1"/>
    </source>
</evidence>
<feature type="transmembrane region" description="Helical" evidence="10">
    <location>
        <begin position="210"/>
        <end position="228"/>
    </location>
</feature>
<comment type="caution">
    <text evidence="13">The sequence shown here is derived from an EMBL/GenBank/DDBJ whole genome shotgun (WGS) entry which is preliminary data.</text>
</comment>
<sequence length="763" mass="78666">MAPAAGRLPMAPNRIELKIGGMTCASCASRIEKKLNRLDGVTATVNYATEKATVTFDDTRTPDELIATVEKTGYTAALPPPPRPAGESGSESGAPVDELRTLRTRLLVSLVLTVPVIVLAMVPAWQFDYWQWLSLTLAAPVVAYGGLPFHRAAWINLRHGAATMDTLISLGTLAAFGWSVWALFLGTAGVPGMTHPFSLDIGPSDGAGNIYLETAAGVTLFILAGRYFEVRSKRRAGAALRALLELGAKEVTILRDGAEARIPVDQLAVGDRFVVRPGEKIATDGVVEDGSSAVDASMLTGESVPVEVGPGEQVVGATVNAGGRLVVRATRVGAETQLAQMATLVERAQTGKAQVQRLADRISGVFVPIVIALAVATLGFWLGSGDGVTAAFTAAVAVLIIACPCALGLATPTALLVGTGRGAQLGILIKGPEVLESTRRVETVVLDKTGTVTTGRMTLTEILPADGQDTDELLRLAGALENASEHPIARAVATAAAERTGPHPAVDGFANVEGLGVTGTVDGRAVTVGRARLLADRGLDLPAALGPAVAEAEAAGRTVVLAGWDGQVRGALVVADAIKPTSREAVAGLRRLGLTPVLLTGDNGAVARSVAAEVGIDEVIAEVLPADKLDVVKRLQAEGRVVAMVGDGVNDAAALAQADLGLAMGTGTDVAIEAADLTLVRGDLTAAVDAIRLSRATLRVIRGNLFWAFAYNVAALPLAAIGMLNPMIAGAAMAFSSVFVVGNSLRLRRFTAYRPDRAGAAGG</sequence>